<evidence type="ECO:0000313" key="3">
    <source>
        <dbReference type="EnsemblMetazoa" id="CPIJ015249-PA"/>
    </source>
</evidence>
<feature type="compositionally biased region" description="Basic and acidic residues" evidence="1">
    <location>
        <begin position="519"/>
        <end position="530"/>
    </location>
</feature>
<feature type="region of interest" description="Disordered" evidence="1">
    <location>
        <begin position="274"/>
        <end position="299"/>
    </location>
</feature>
<gene>
    <name evidence="3" type="primary">6049273</name>
    <name evidence="2" type="ORF">CpipJ_CPIJ015249</name>
</gene>
<feature type="compositionally biased region" description="Low complexity" evidence="1">
    <location>
        <begin position="472"/>
        <end position="489"/>
    </location>
</feature>
<reference evidence="2" key="1">
    <citation type="submission" date="2007-03" db="EMBL/GenBank/DDBJ databases">
        <title>Annotation of Culex pipiens quinquefasciatus.</title>
        <authorList>
            <consortium name="The Broad Institute Genome Sequencing Platform"/>
            <person name="Atkinson P.W."/>
            <person name="Hemingway J."/>
            <person name="Christensen B.M."/>
            <person name="Higgs S."/>
            <person name="Kodira C."/>
            <person name="Hannick L."/>
            <person name="Megy K."/>
            <person name="O'Leary S."/>
            <person name="Pearson M."/>
            <person name="Haas B.J."/>
            <person name="Mauceli E."/>
            <person name="Wortman J.R."/>
            <person name="Lee N.H."/>
            <person name="Guigo R."/>
            <person name="Stanke M."/>
            <person name="Alvarado L."/>
            <person name="Amedeo P."/>
            <person name="Antoine C.H."/>
            <person name="Arensburger P."/>
            <person name="Bidwell S.L."/>
            <person name="Crawford M."/>
            <person name="Camaro F."/>
            <person name="Devon K."/>
            <person name="Engels R."/>
            <person name="Hammond M."/>
            <person name="Howarth C."/>
            <person name="Koehrsen M."/>
            <person name="Lawson D."/>
            <person name="Montgomery P."/>
            <person name="Nene V."/>
            <person name="Nusbaum C."/>
            <person name="Puiu D."/>
            <person name="Romero-Severson J."/>
            <person name="Severson D.W."/>
            <person name="Shumway M."/>
            <person name="Sisk P."/>
            <person name="Stolte C."/>
            <person name="Zeng Q."/>
            <person name="Eisenstadt E."/>
            <person name="Fraser-Liggett C."/>
            <person name="Strausberg R."/>
            <person name="Galagan J."/>
            <person name="Birren B."/>
            <person name="Collins F.H."/>
        </authorList>
    </citation>
    <scope>NUCLEOTIDE SEQUENCE [LARGE SCALE GENOMIC DNA]</scope>
    <source>
        <strain evidence="2">JHB</strain>
    </source>
</reference>
<dbReference type="InParanoid" id="B0X8T1"/>
<organism>
    <name type="scientific">Culex quinquefasciatus</name>
    <name type="common">Southern house mosquito</name>
    <name type="synonym">Culex pungens</name>
    <dbReference type="NCBI Taxonomy" id="7176"/>
    <lineage>
        <taxon>Eukaryota</taxon>
        <taxon>Metazoa</taxon>
        <taxon>Ecdysozoa</taxon>
        <taxon>Arthropoda</taxon>
        <taxon>Hexapoda</taxon>
        <taxon>Insecta</taxon>
        <taxon>Pterygota</taxon>
        <taxon>Neoptera</taxon>
        <taxon>Endopterygota</taxon>
        <taxon>Diptera</taxon>
        <taxon>Nematocera</taxon>
        <taxon>Culicoidea</taxon>
        <taxon>Culicidae</taxon>
        <taxon>Culicinae</taxon>
        <taxon>Culicini</taxon>
        <taxon>Culex</taxon>
        <taxon>Culex</taxon>
    </lineage>
</organism>
<dbReference type="AlphaFoldDB" id="B0X8T1"/>
<feature type="region of interest" description="Disordered" evidence="1">
    <location>
        <begin position="323"/>
        <end position="369"/>
    </location>
</feature>
<feature type="compositionally biased region" description="Basic residues" evidence="1">
    <location>
        <begin position="274"/>
        <end position="286"/>
    </location>
</feature>
<evidence type="ECO:0000313" key="4">
    <source>
        <dbReference type="Proteomes" id="UP000002320"/>
    </source>
</evidence>
<accession>B0X8T1</accession>
<dbReference type="KEGG" id="cqu:CpipJ_CPIJ015249"/>
<dbReference type="VEuPathDB" id="VectorBase:CPIJ015249"/>
<dbReference type="Proteomes" id="UP000002320">
    <property type="component" value="Unassembled WGS sequence"/>
</dbReference>
<dbReference type="PANTHER" id="PTHR47331">
    <property type="entry name" value="PHD-TYPE DOMAIN-CONTAINING PROTEIN"/>
    <property type="match status" value="1"/>
</dbReference>
<dbReference type="EnsemblMetazoa" id="CPIJ015249-RA">
    <property type="protein sequence ID" value="CPIJ015249-PA"/>
    <property type="gene ID" value="CPIJ015249"/>
</dbReference>
<reference evidence="3" key="2">
    <citation type="submission" date="2021-02" db="UniProtKB">
        <authorList>
            <consortium name="EnsemblMetazoa"/>
        </authorList>
    </citation>
    <scope>IDENTIFICATION</scope>
    <source>
        <strain evidence="3">JHB</strain>
    </source>
</reference>
<dbReference type="HOGENOM" id="CLU_498997_0_0_1"/>
<keyword evidence="4" id="KW-1185">Reference proteome</keyword>
<dbReference type="PANTHER" id="PTHR47331:SF5">
    <property type="entry name" value="RIBONUCLEASE H"/>
    <property type="match status" value="1"/>
</dbReference>
<proteinExistence type="predicted"/>
<feature type="region of interest" description="Disordered" evidence="1">
    <location>
        <begin position="411"/>
        <end position="538"/>
    </location>
</feature>
<sequence length="546" mass="59855">MSTPSRGGPTTICQQRPTTRSAATVVAGRARFGKHHELVRFVACWRASLLQAEKTVTETTEMTRLVPEHQCGLELILEAIERKNGIDVTPYNVALLNLAVSSTDPQACIVLFATRLRLPGLLSVKLADQLKLECIPEQLTIRWTAGHQREERQSRRLNLSVSGVEEADGSLELHAVRTVEKLMLPRQKVDFDELAGKYNHLRNLPIASYDGQPRLLIGLNNIHTFQAAEVKAGADREPVAVLCKLGWSVYGLTDSATHQVSSADMDEAQLILGKPKKTKKATRKPKQTGNRADVNEEQSLEISEESRCCRVISLVKSGFSTQTPDVTGRGVATRRATSTTGTSSQSPGRVNCHSPNRADATKEENEAKSKLKELSARRVVKEETNSCEWLKERASVMVATLLCLAAVTSVHSQDGGGGAANSRNNLLLRRGNIGRQNPLAKTTTTTPPPEYAEDEYVDEEGEQPEGDEAGEEAPAAGRGPLVTTTTTTTEAPKKNLRPSIRPFRSNDDLLSALKKRRLDAKNNKPGKRDGYQNNVKKLNLVNKKLI</sequence>
<dbReference type="eggNOG" id="ENOG502S7WE">
    <property type="taxonomic scope" value="Eukaryota"/>
</dbReference>
<dbReference type="OrthoDB" id="7763287at2759"/>
<evidence type="ECO:0000313" key="2">
    <source>
        <dbReference type="EMBL" id="EDS42673.1"/>
    </source>
</evidence>
<name>B0X8T1_CULQU</name>
<feature type="compositionally biased region" description="Low complexity" evidence="1">
    <location>
        <begin position="326"/>
        <end position="344"/>
    </location>
</feature>
<protein>
    <submittedName>
        <fullName evidence="2 3">Uncharacterized protein</fullName>
    </submittedName>
</protein>
<dbReference type="VEuPathDB" id="VectorBase:CQUJHB001035"/>
<feature type="compositionally biased region" description="Basic and acidic residues" evidence="1">
    <location>
        <begin position="359"/>
        <end position="369"/>
    </location>
</feature>
<dbReference type="EMBL" id="DS232501">
    <property type="protein sequence ID" value="EDS42673.1"/>
    <property type="molecule type" value="Genomic_DNA"/>
</dbReference>
<feature type="compositionally biased region" description="Acidic residues" evidence="1">
    <location>
        <begin position="451"/>
        <end position="471"/>
    </location>
</feature>
<evidence type="ECO:0000256" key="1">
    <source>
        <dbReference type="SAM" id="MobiDB-lite"/>
    </source>
</evidence>
<feature type="compositionally biased region" description="Low complexity" evidence="1">
    <location>
        <begin position="420"/>
        <end position="435"/>
    </location>
</feature>
<dbReference type="VEuPathDB" id="VectorBase:CQUJHB006639"/>